<keyword evidence="3" id="KW-1185">Reference proteome</keyword>
<dbReference type="KEGG" id="muh:HYN43_028425"/>
<organism evidence="2 3">
    <name type="scientific">Mucilaginibacter celer</name>
    <dbReference type="NCBI Taxonomy" id="2305508"/>
    <lineage>
        <taxon>Bacteria</taxon>
        <taxon>Pseudomonadati</taxon>
        <taxon>Bacteroidota</taxon>
        <taxon>Sphingobacteriia</taxon>
        <taxon>Sphingobacteriales</taxon>
        <taxon>Sphingobacteriaceae</taxon>
        <taxon>Mucilaginibacter</taxon>
    </lineage>
</organism>
<evidence type="ECO:0000313" key="3">
    <source>
        <dbReference type="Proteomes" id="UP000270046"/>
    </source>
</evidence>
<gene>
    <name evidence="2" type="ORF">HYN43_028425</name>
</gene>
<dbReference type="AlphaFoldDB" id="A0A494W5X9"/>
<proteinExistence type="predicted"/>
<dbReference type="Pfam" id="PF18480">
    <property type="entry name" value="DUF5615"/>
    <property type="match status" value="1"/>
</dbReference>
<dbReference type="EMBL" id="CP032869">
    <property type="protein sequence ID" value="AYL98958.1"/>
    <property type="molecule type" value="Genomic_DNA"/>
</dbReference>
<name>A0A494W5X9_9SPHI</name>
<feature type="domain" description="DUF5615" evidence="1">
    <location>
        <begin position="1"/>
        <end position="91"/>
    </location>
</feature>
<reference evidence="2 3" key="1">
    <citation type="submission" date="2018-10" db="EMBL/GenBank/DDBJ databases">
        <title>Genome sequencing of Mucilaginibacter sp. HYN0043.</title>
        <authorList>
            <person name="Kim M."/>
            <person name="Yi H."/>
        </authorList>
    </citation>
    <scope>NUCLEOTIDE SEQUENCE [LARGE SCALE GENOMIC DNA]</scope>
    <source>
        <strain evidence="2 3">HYN0043</strain>
    </source>
</reference>
<dbReference type="Proteomes" id="UP000270046">
    <property type="component" value="Chromosome"/>
</dbReference>
<evidence type="ECO:0000313" key="2">
    <source>
        <dbReference type="EMBL" id="AYL98958.1"/>
    </source>
</evidence>
<protein>
    <recommendedName>
        <fullName evidence="1">DUF5615 domain-containing protein</fullName>
    </recommendedName>
</protein>
<dbReference type="RefSeq" id="WP_119407209.1">
    <property type="nucleotide sequence ID" value="NZ_CP032869.1"/>
</dbReference>
<sequence>MKLLLDENLPKKLKTDFPEHEIYTVTDKGWNGVKNGELLKLLLKENFDALLTFDKNLQHQQNFNKYTIAVFVLIAPINTHAVLVKLVPQIKDHLKKGIPAGPTIISL</sequence>
<accession>A0A494W5X9</accession>
<dbReference type="OrthoDB" id="8085537at2"/>
<dbReference type="InterPro" id="IPR041049">
    <property type="entry name" value="DUF5615"/>
</dbReference>
<evidence type="ECO:0000259" key="1">
    <source>
        <dbReference type="Pfam" id="PF18480"/>
    </source>
</evidence>